<feature type="compositionally biased region" description="Basic residues" evidence="1">
    <location>
        <begin position="139"/>
        <end position="148"/>
    </location>
</feature>
<feature type="compositionally biased region" description="Polar residues" evidence="1">
    <location>
        <begin position="322"/>
        <end position="332"/>
    </location>
</feature>
<dbReference type="Proteomes" id="UP001341281">
    <property type="component" value="Chromosome 04"/>
</dbReference>
<proteinExistence type="predicted"/>
<dbReference type="PANTHER" id="PTHR21450:SF57">
    <property type="entry name" value="BZIP TRANSCRIPTION FACTOR-LIKE"/>
    <property type="match status" value="1"/>
</dbReference>
<feature type="compositionally biased region" description="Polar residues" evidence="1">
    <location>
        <begin position="398"/>
        <end position="408"/>
    </location>
</feature>
<feature type="compositionally biased region" description="Polar residues" evidence="1">
    <location>
        <begin position="296"/>
        <end position="313"/>
    </location>
</feature>
<evidence type="ECO:0000313" key="5">
    <source>
        <dbReference type="Proteomes" id="UP001341281"/>
    </source>
</evidence>
<dbReference type="PANTHER" id="PTHR21450">
    <property type="entry name" value="PROTEIN ALTERED PHOSPHATE STARVATION RESPONSE 1"/>
    <property type="match status" value="1"/>
</dbReference>
<gene>
    <name evidence="4" type="ORF">U9M48_016431</name>
</gene>
<feature type="region of interest" description="Disordered" evidence="1">
    <location>
        <begin position="139"/>
        <end position="163"/>
    </location>
</feature>
<dbReference type="Pfam" id="PF04783">
    <property type="entry name" value="DUF630"/>
    <property type="match status" value="1"/>
</dbReference>
<accession>A0AAQ3T714</accession>
<organism evidence="4 5">
    <name type="scientific">Paspalum notatum var. saurae</name>
    <dbReference type="NCBI Taxonomy" id="547442"/>
    <lineage>
        <taxon>Eukaryota</taxon>
        <taxon>Viridiplantae</taxon>
        <taxon>Streptophyta</taxon>
        <taxon>Embryophyta</taxon>
        <taxon>Tracheophyta</taxon>
        <taxon>Spermatophyta</taxon>
        <taxon>Magnoliopsida</taxon>
        <taxon>Liliopsida</taxon>
        <taxon>Poales</taxon>
        <taxon>Poaceae</taxon>
        <taxon>PACMAD clade</taxon>
        <taxon>Panicoideae</taxon>
        <taxon>Andropogonodae</taxon>
        <taxon>Paspaleae</taxon>
        <taxon>Paspalinae</taxon>
        <taxon>Paspalum</taxon>
    </lineage>
</organism>
<feature type="region of interest" description="Disordered" evidence="1">
    <location>
        <begin position="545"/>
        <end position="579"/>
    </location>
</feature>
<feature type="domain" description="DUF630" evidence="3">
    <location>
        <begin position="29"/>
        <end position="80"/>
    </location>
</feature>
<name>A0AAQ3T714_PASNO</name>
<reference evidence="4 5" key="1">
    <citation type="submission" date="2024-02" db="EMBL/GenBank/DDBJ databases">
        <title>High-quality chromosome-scale genome assembly of Pensacola bahiagrass (Paspalum notatum Flugge var. saurae).</title>
        <authorList>
            <person name="Vega J.M."/>
            <person name="Podio M."/>
            <person name="Orjuela J."/>
            <person name="Siena L.A."/>
            <person name="Pessino S.C."/>
            <person name="Combes M.C."/>
            <person name="Mariac C."/>
            <person name="Albertini E."/>
            <person name="Pupilli F."/>
            <person name="Ortiz J.P.A."/>
            <person name="Leblanc O."/>
        </authorList>
    </citation>
    <scope>NUCLEOTIDE SEQUENCE [LARGE SCALE GENOMIC DNA]</scope>
    <source>
        <strain evidence="4">R1</strain>
        <tissue evidence="4">Leaf</tissue>
    </source>
</reference>
<feature type="compositionally biased region" description="Low complexity" evidence="1">
    <location>
        <begin position="559"/>
        <end position="574"/>
    </location>
</feature>
<dbReference type="InterPro" id="IPR006868">
    <property type="entry name" value="DUF630"/>
</dbReference>
<feature type="compositionally biased region" description="Polar residues" evidence="1">
    <location>
        <begin position="340"/>
        <end position="369"/>
    </location>
</feature>
<feature type="compositionally biased region" description="Polar residues" evidence="1">
    <location>
        <begin position="474"/>
        <end position="485"/>
    </location>
</feature>
<sequence>MGCTTSHDAFAAAVTSRARRAHAAPPAASSSRSADPAALCRERVALIRAAADRRFALAAAHAAYFRSLAAVGDALRRFAAAALAPATPAPGSSPVLTLPPSPAKQPPPVAVIVLHRLLALALPLDDDDDDDLEDAFHRHDHATKRGGGHKASSSSSASTRHHYMRSSSTVPATFVYDDPNAQTNQYTQAEASSYGYGYGYGDAYYGYPYGPYGEVVAGDAPEPEAAAPRQPPLPPAAEVSPWEFFDPFTQYDQFMEDYARGNLPTNSPNYYADLRRMEGIPDLEDEAELERKAPEASSSKPSTSAAGASSDQNVKGKKGPTIQDNAASNGDSSGADLQRNAASNGDSSSAKQQQRNAGSNGDSWQQRNGSKPPPGDGKSQREGSGPAPDAKGEAGKQVSRNDSAPSNASSKIKEEGGKKSTVSLKEGTASGDIDGRSTSGKKKGVAFDDFDEEQSIRAGAAAGGGESHGKPVQSVVSSESFSPLHNGTRDVRDAMDEVKELFDAAVNCSEDVSRLLEVGKMPPRTTPRVLRYISSRVVDPLGLTVSTSSCLPRPHGSKSRASSSKASTSASSGADQRSGIGDLSSTLEKLWAWETKLYQEIKDEEKLRMQYEKSYRRLKSLDERGAESTTIDSTRLSVRLLRSKISINVRTAKAFSSKIENIRDEELYPQLVDLIQRFRRMWKGVLECHEKQLLAIRDSKIHQLKATTISQSGIASEASRELERELTKWYRCFNKWISSQRSCVEALNGWLKKCLPEVQEEDTADGVPPFSPGRLGAPPVFIISNDWFQAIEMVSTTDVLRAIDYFSKLVREFKKSQEEEQRQKRKADHISRDYNRKCEVLKGELGLTTLENASYSHDNRVMDLEKLRKKRDEERIRHEKTLNHAHVAASATLPIGLVPALQQMVSFFEESQKMYMRIRIKAPGPADSQQSGSRKKA</sequence>
<evidence type="ECO:0000259" key="2">
    <source>
        <dbReference type="Pfam" id="PF04782"/>
    </source>
</evidence>
<dbReference type="AlphaFoldDB" id="A0AAQ3T714"/>
<evidence type="ECO:0000259" key="3">
    <source>
        <dbReference type="Pfam" id="PF04783"/>
    </source>
</evidence>
<dbReference type="EMBL" id="CP144748">
    <property type="protein sequence ID" value="WVZ67340.1"/>
    <property type="molecule type" value="Genomic_DNA"/>
</dbReference>
<evidence type="ECO:0000256" key="1">
    <source>
        <dbReference type="SAM" id="MobiDB-lite"/>
    </source>
</evidence>
<evidence type="ECO:0000313" key="4">
    <source>
        <dbReference type="EMBL" id="WVZ67340.1"/>
    </source>
</evidence>
<dbReference type="Pfam" id="PF04782">
    <property type="entry name" value="DUF632"/>
    <property type="match status" value="1"/>
</dbReference>
<feature type="region of interest" description="Disordered" evidence="1">
    <location>
        <begin position="286"/>
        <end position="487"/>
    </location>
</feature>
<keyword evidence="5" id="KW-1185">Reference proteome</keyword>
<protein>
    <submittedName>
        <fullName evidence="4">Uncharacterized protein</fullName>
    </submittedName>
</protein>
<feature type="domain" description="DUF632" evidence="2">
    <location>
        <begin position="493"/>
        <end position="811"/>
    </location>
</feature>
<dbReference type="InterPro" id="IPR006867">
    <property type="entry name" value="DUF632"/>
</dbReference>